<evidence type="ECO:0000313" key="2">
    <source>
        <dbReference type="EMBL" id="QKJ86699.1"/>
    </source>
</evidence>
<keyword evidence="3" id="KW-1185">Reference proteome</keyword>
<feature type="transmembrane region" description="Helical" evidence="1">
    <location>
        <begin position="61"/>
        <end position="83"/>
    </location>
</feature>
<keyword evidence="1" id="KW-0472">Membrane</keyword>
<dbReference type="PANTHER" id="PTHR37314">
    <property type="entry name" value="SLR0142 PROTEIN"/>
    <property type="match status" value="1"/>
</dbReference>
<dbReference type="PANTHER" id="PTHR37314:SF4">
    <property type="entry name" value="UPF0700 TRANSMEMBRANE PROTEIN YOAK"/>
    <property type="match status" value="1"/>
</dbReference>
<evidence type="ECO:0000256" key="1">
    <source>
        <dbReference type="SAM" id="Phobius"/>
    </source>
</evidence>
<accession>A0A6M8UAH4</accession>
<organism evidence="2 3">
    <name type="scientific">Paramixta manurensis</name>
    <dbReference type="NCBI Taxonomy" id="2740817"/>
    <lineage>
        <taxon>Bacteria</taxon>
        <taxon>Pseudomonadati</taxon>
        <taxon>Pseudomonadota</taxon>
        <taxon>Gammaproteobacteria</taxon>
        <taxon>Enterobacterales</taxon>
        <taxon>Erwiniaceae</taxon>
        <taxon>Paramixta</taxon>
    </lineage>
</organism>
<keyword evidence="1" id="KW-0812">Transmembrane</keyword>
<proteinExistence type="predicted"/>
<dbReference type="Proteomes" id="UP000505325">
    <property type="component" value="Chromosome"/>
</dbReference>
<reference evidence="2 3" key="1">
    <citation type="submission" date="2020-06" db="EMBL/GenBank/DDBJ databases">
        <title>Genome sequence of Paramixta manurensis strain PD-1.</title>
        <authorList>
            <person name="Lee C.W."/>
            <person name="Kim J."/>
        </authorList>
    </citation>
    <scope>NUCLEOTIDE SEQUENCE [LARGE SCALE GENOMIC DNA]</scope>
    <source>
        <strain evidence="2 3">PD-1</strain>
    </source>
</reference>
<dbReference type="AlphaFoldDB" id="A0A6M8UAH4"/>
<dbReference type="RefSeq" id="WP_173633701.1">
    <property type="nucleotide sequence ID" value="NZ_CP054212.1"/>
</dbReference>
<dbReference type="KEGG" id="pmak:PMPD1_1749"/>
<feature type="transmembrane region" description="Helical" evidence="1">
    <location>
        <begin position="213"/>
        <end position="232"/>
    </location>
</feature>
<dbReference type="EMBL" id="CP054212">
    <property type="protein sequence ID" value="QKJ86699.1"/>
    <property type="molecule type" value="Genomic_DNA"/>
</dbReference>
<evidence type="ECO:0000313" key="3">
    <source>
        <dbReference type="Proteomes" id="UP000505325"/>
    </source>
</evidence>
<feature type="transmembrane region" description="Helical" evidence="1">
    <location>
        <begin position="118"/>
        <end position="140"/>
    </location>
</feature>
<feature type="transmembrane region" description="Helical" evidence="1">
    <location>
        <begin position="21"/>
        <end position="41"/>
    </location>
</feature>
<feature type="transmembrane region" description="Helical" evidence="1">
    <location>
        <begin position="95"/>
        <end position="112"/>
    </location>
</feature>
<dbReference type="Pfam" id="PF06912">
    <property type="entry name" value="DUF1275"/>
    <property type="match status" value="1"/>
</dbReference>
<keyword evidence="1" id="KW-1133">Transmembrane helix</keyword>
<sequence length="240" mass="25966">MLIRENDARTFNTDSRLAASLAFVAGALNTAAFEAVGFFSANMTGNVSSLSDHLARVNLHGGLFFFEIVCLFILGSTFSAVLINHGRRRQLRSVYAINILIEALLLVALGLIEVALPLAAPGTLLILSLSFLMGLQNAVVTRISNARVRTTHVSGTSTDIGIELAMLFDIVRRKESPKDAPIYLQRLMLHCSTVLSFLAGGIVGIWLYRAMGYAFLLVMGGILLLLAINSLLKVKKLSVC</sequence>
<name>A0A6M8UAH4_9GAMM</name>
<protein>
    <submittedName>
        <fullName evidence="2">DUF1275 domain-containing protein</fullName>
    </submittedName>
</protein>
<dbReference type="InterPro" id="IPR010699">
    <property type="entry name" value="DUF1275"/>
</dbReference>
<gene>
    <name evidence="2" type="ORF">PMPD1_1749</name>
</gene>
<feature type="transmembrane region" description="Helical" evidence="1">
    <location>
        <begin position="187"/>
        <end position="207"/>
    </location>
</feature>